<gene>
    <name evidence="7" type="ORF">DLAC_01335</name>
</gene>
<dbReference type="GO" id="GO:0005576">
    <property type="term" value="C:extracellular region"/>
    <property type="evidence" value="ECO:0007669"/>
    <property type="project" value="UniProtKB-SubCell"/>
</dbReference>
<dbReference type="PROSITE" id="PS51412">
    <property type="entry name" value="MACPF_2"/>
    <property type="match status" value="1"/>
</dbReference>
<keyword evidence="8" id="KW-1185">Reference proteome</keyword>
<organism evidence="7 8">
    <name type="scientific">Tieghemostelium lacteum</name>
    <name type="common">Slime mold</name>
    <name type="synonym">Dictyostelium lacteum</name>
    <dbReference type="NCBI Taxonomy" id="361077"/>
    <lineage>
        <taxon>Eukaryota</taxon>
        <taxon>Amoebozoa</taxon>
        <taxon>Evosea</taxon>
        <taxon>Eumycetozoa</taxon>
        <taxon>Dictyostelia</taxon>
        <taxon>Dictyosteliales</taxon>
        <taxon>Raperosteliaceae</taxon>
        <taxon>Tieghemostelium</taxon>
    </lineage>
</organism>
<dbReference type="PANTHER" id="PTHR45742">
    <property type="entry name" value="COMPLEMENT COMPONENT C6"/>
    <property type="match status" value="1"/>
</dbReference>
<sequence length="1101" mass="121760">MNTKLLIIYIFFLFNCVILAHKSYVVYVDSKSQCKCDCGSNKSPFSNLEDALNYVSKNNNGWDFFDWKYDQLYDEGIPLILINPVKTRGISGSAVTVLDCQLYGNALSVKSSSFFNIKGLTIKNCHSNFGGALNLTSTIAVIEDVNFINNNASFGGAVSIYKETTVIRGCKFSSNIATEYGGALSVDNSAIVYIENTQFNCNSKYDIISTKSSSITVESDTVLTQAGIYCNSSGTVTQDDVSKCGTTSKCTPGSGSTVNTTTPVDTLTFTCKVDGICDLRTENCLSCPQDCSSCKFEGFKLVSYNGLVSALNTDNSKYQVSIQQLPTPQVLNFMDDKPCPVSGLLSGYIKVVDTGSYQIRVTAYNIGMRLFINSRVEIDQFFQQDVIQTTRTIKISSDYSNALDVLFFSTSANERNLTVEWRKSIFDEWVPVKGFYSLNSCNDGILDPQEKNENSTFYCSSDVNIFYPKGYNPDQVVEKCGDGICNETPESCLKDCYQLVSESCPGKAPVYGTPYIKNVDTIGTLLNNQYLYTLPGLHHLRHGVDFKTGKQKTSMLFSFDYCDNSSFSIIQDFYRGLVYTIPKELYATISPQCNFETSTQVSSSSGEFSEAMSEKYGIDISASIGGGTAFVQASVSMAFSEEESVEKSKQLSRAETGTLAKTDILCQSSKVHFSSYKFSQNFLKEISTANTVDQFKKLIEKYGSFYYKSATLGGSLTQLTVIKSNSGKSYSSEDIAKHTERSVEASVSSRVFSVSASYSDSLDSSIKGSEQSEFEKNSKRSTLVIRGGAAGSFAPGDISGDFTEWASEIDLIPVPVDFKLGYISDIIPETWMAFNSTVTIKRFWEDAEDQLLNALIQRSSLPKKRVVSRKSTDIQVTFTPNPPTTGILTIKYSKIIEGEVKEQTINQSITNYSLELTLPSLNEILSIEWNLPNAISTIPYSVVIQDYSTDRFYFFNGVQDEKGSFTPEFSPNTVLIGLSLDYKPQNGHYLEISLEGSTSNHRELINFKDISGQSDIKIPIVTNGYIGNIISVLVKYWGTQKQLFTIKRVEVYHSCPSPSDTSGCTPSSLVDQKGIYVSTYQPITSQFPIKSYQEVSIQLDK</sequence>
<keyword evidence="3" id="KW-0204">Cytolysis</keyword>
<accession>A0A152A8Q5</accession>
<dbReference type="OrthoDB" id="21110at2759"/>
<feature type="chain" id="PRO_5007593764" description="MACPF domain-containing protein" evidence="5">
    <location>
        <begin position="21"/>
        <end position="1101"/>
    </location>
</feature>
<reference evidence="7 8" key="1">
    <citation type="submission" date="2015-12" db="EMBL/GenBank/DDBJ databases">
        <title>Dictyostelia acquired genes for synthesis and detection of signals that induce cell-type specialization by lateral gene transfer from prokaryotes.</title>
        <authorList>
            <person name="Gloeckner G."/>
            <person name="Schaap P."/>
        </authorList>
    </citation>
    <scope>NUCLEOTIDE SEQUENCE [LARGE SCALE GENOMIC DNA]</scope>
    <source>
        <strain evidence="7 8">TK</strain>
    </source>
</reference>
<evidence type="ECO:0000313" key="7">
    <source>
        <dbReference type="EMBL" id="KYR02491.1"/>
    </source>
</evidence>
<dbReference type="GO" id="GO:0031640">
    <property type="term" value="P:killing of cells of another organism"/>
    <property type="evidence" value="ECO:0007669"/>
    <property type="project" value="UniProtKB-KW"/>
</dbReference>
<comment type="caution">
    <text evidence="7">The sequence shown here is derived from an EMBL/GenBank/DDBJ whole genome shotgun (WGS) entry which is preliminary data.</text>
</comment>
<evidence type="ECO:0000313" key="8">
    <source>
        <dbReference type="Proteomes" id="UP000076078"/>
    </source>
</evidence>
<proteinExistence type="predicted"/>
<feature type="domain" description="MACPF" evidence="6">
    <location>
        <begin position="523"/>
        <end position="859"/>
    </location>
</feature>
<evidence type="ECO:0000256" key="3">
    <source>
        <dbReference type="ARBA" id="ARBA00022852"/>
    </source>
</evidence>
<evidence type="ECO:0000256" key="2">
    <source>
        <dbReference type="ARBA" id="ARBA00022525"/>
    </source>
</evidence>
<keyword evidence="2" id="KW-0964">Secreted</keyword>
<dbReference type="InterPro" id="IPR020864">
    <property type="entry name" value="MACPF"/>
</dbReference>
<feature type="signal peptide" evidence="5">
    <location>
        <begin position="1"/>
        <end position="20"/>
    </location>
</feature>
<protein>
    <recommendedName>
        <fullName evidence="6">MACPF domain-containing protein</fullName>
    </recommendedName>
</protein>
<comment type="subcellular location">
    <subcellularLocation>
        <location evidence="1">Secreted</location>
    </subcellularLocation>
</comment>
<name>A0A152A8Q5_TIELA</name>
<dbReference type="AlphaFoldDB" id="A0A152A8Q5"/>
<dbReference type="Pfam" id="PF01823">
    <property type="entry name" value="MACPF"/>
    <property type="match status" value="1"/>
</dbReference>
<evidence type="ECO:0000256" key="1">
    <source>
        <dbReference type="ARBA" id="ARBA00004613"/>
    </source>
</evidence>
<dbReference type="SMART" id="SM00457">
    <property type="entry name" value="MACPF"/>
    <property type="match status" value="1"/>
</dbReference>
<evidence type="ECO:0000256" key="4">
    <source>
        <dbReference type="ARBA" id="ARBA00023157"/>
    </source>
</evidence>
<keyword evidence="4" id="KW-1015">Disulfide bond</keyword>
<dbReference type="EMBL" id="LODT01000004">
    <property type="protein sequence ID" value="KYR02491.1"/>
    <property type="molecule type" value="Genomic_DNA"/>
</dbReference>
<dbReference type="Proteomes" id="UP000076078">
    <property type="component" value="Unassembled WGS sequence"/>
</dbReference>
<dbReference type="SUPFAM" id="SSF51126">
    <property type="entry name" value="Pectin lyase-like"/>
    <property type="match status" value="1"/>
</dbReference>
<dbReference type="InterPro" id="IPR011050">
    <property type="entry name" value="Pectin_lyase_fold/virulence"/>
</dbReference>
<evidence type="ECO:0000256" key="5">
    <source>
        <dbReference type="SAM" id="SignalP"/>
    </source>
</evidence>
<evidence type="ECO:0000259" key="6">
    <source>
        <dbReference type="PROSITE" id="PS51412"/>
    </source>
</evidence>
<keyword evidence="5" id="KW-0732">Signal</keyword>
<dbReference type="InParanoid" id="A0A152A8Q5"/>
<dbReference type="PANTHER" id="PTHR45742:SF8">
    <property type="entry name" value="FLOCCULATION PROTEIN FLO11"/>
    <property type="match status" value="1"/>
</dbReference>